<organism evidence="12 13">
    <name type="scientific">Vibrio rotiferianus</name>
    <dbReference type="NCBI Taxonomy" id="190895"/>
    <lineage>
        <taxon>Bacteria</taxon>
        <taxon>Pseudomonadati</taxon>
        <taxon>Pseudomonadota</taxon>
        <taxon>Gammaproteobacteria</taxon>
        <taxon>Vibrionales</taxon>
        <taxon>Vibrionaceae</taxon>
        <taxon>Vibrio</taxon>
    </lineage>
</organism>
<dbReference type="GO" id="GO:0005886">
    <property type="term" value="C:plasma membrane"/>
    <property type="evidence" value="ECO:0007669"/>
    <property type="project" value="UniProtKB-SubCell"/>
</dbReference>
<dbReference type="GO" id="GO:0015628">
    <property type="term" value="P:protein secretion by the type II secretion system"/>
    <property type="evidence" value="ECO:0007669"/>
    <property type="project" value="InterPro"/>
</dbReference>
<dbReference type="Proteomes" id="UP000572072">
    <property type="component" value="Unassembled WGS sequence"/>
</dbReference>
<feature type="domain" description="General secretion pathway GspH" evidence="11">
    <location>
        <begin position="41"/>
        <end position="139"/>
    </location>
</feature>
<dbReference type="PROSITE" id="PS00409">
    <property type="entry name" value="PROKAR_NTER_METHYL"/>
    <property type="match status" value="1"/>
</dbReference>
<evidence type="ECO:0000256" key="9">
    <source>
        <dbReference type="ARBA" id="ARBA00025772"/>
    </source>
</evidence>
<dbReference type="NCBIfam" id="TIGR02532">
    <property type="entry name" value="IV_pilin_GFxxxE"/>
    <property type="match status" value="1"/>
</dbReference>
<sequence length="170" mass="19121">MHRGFTLLELIISLAVFSIVAAVAAPNLHGLLETSKMQRLAKELHGFVLEAKSEAVLRRERLWIHIYMVGASDSSGNWWLELTDNIDPNLGNKLLTLSGKPYDGIFITSNYNSSQISFDSIHGRPASGHFRFHPVNNTNKELKLISFTRSARFKMCSNSQTEQYFGYVGC</sequence>
<evidence type="ECO:0000256" key="8">
    <source>
        <dbReference type="ARBA" id="ARBA00023136"/>
    </source>
</evidence>
<evidence type="ECO:0000259" key="11">
    <source>
        <dbReference type="Pfam" id="PF12019"/>
    </source>
</evidence>
<keyword evidence="8" id="KW-0472">Membrane</keyword>
<dbReference type="InterPro" id="IPR022346">
    <property type="entry name" value="T2SS_GspH"/>
</dbReference>
<accession>A0A7Y3Z8M2</accession>
<dbReference type="AlphaFoldDB" id="A0A7Y3Z8M2"/>
<name>A0A7Y3Z8M2_9VIBR</name>
<dbReference type="PIRSF" id="PIRSF024622">
    <property type="entry name" value="Tfp_FimT"/>
    <property type="match status" value="1"/>
</dbReference>
<protein>
    <recommendedName>
        <fullName evidence="2">Type II secretion system protein H</fullName>
    </recommendedName>
    <alternativeName>
        <fullName evidence="10">General secretion pathway protein H</fullName>
    </alternativeName>
</protein>
<dbReference type="RefSeq" id="WP_010446268.1">
    <property type="nucleotide sequence ID" value="NZ_BBLC01000061.1"/>
</dbReference>
<evidence type="ECO:0000313" key="13">
    <source>
        <dbReference type="Proteomes" id="UP000572072"/>
    </source>
</evidence>
<proteinExistence type="inferred from homology"/>
<dbReference type="InterPro" id="IPR045584">
    <property type="entry name" value="Pilin-like"/>
</dbReference>
<comment type="similarity">
    <text evidence="9">Belongs to the GSP H family.</text>
</comment>
<evidence type="ECO:0000256" key="3">
    <source>
        <dbReference type="ARBA" id="ARBA00022475"/>
    </source>
</evidence>
<evidence type="ECO:0000256" key="6">
    <source>
        <dbReference type="ARBA" id="ARBA00022692"/>
    </source>
</evidence>
<reference evidence="12 13" key="1">
    <citation type="submission" date="2019-08" db="EMBL/GenBank/DDBJ databases">
        <title>Draft genome sequencing and comparative genomics of hatchery-associated Vibrios.</title>
        <authorList>
            <person name="Kehlet-Delgado H."/>
            <person name="Mueller R.S."/>
        </authorList>
    </citation>
    <scope>NUCLEOTIDE SEQUENCE [LARGE SCALE GENOMIC DNA]</scope>
    <source>
        <strain evidence="12 13">00-78-3</strain>
    </source>
</reference>
<evidence type="ECO:0000256" key="2">
    <source>
        <dbReference type="ARBA" id="ARBA00021549"/>
    </source>
</evidence>
<keyword evidence="5" id="KW-0997">Cell inner membrane</keyword>
<gene>
    <name evidence="12" type="ORF">F0262_10785</name>
</gene>
<dbReference type="EMBL" id="VTYN01000009">
    <property type="protein sequence ID" value="NOH48542.1"/>
    <property type="molecule type" value="Genomic_DNA"/>
</dbReference>
<keyword evidence="6" id="KW-0812">Transmembrane</keyword>
<keyword evidence="7" id="KW-1133">Transmembrane helix</keyword>
<dbReference type="InterPro" id="IPR012902">
    <property type="entry name" value="N_methyl_site"/>
</dbReference>
<keyword evidence="4" id="KW-0488">Methylation</keyword>
<comment type="caution">
    <text evidence="12">The sequence shown here is derived from an EMBL/GenBank/DDBJ whole genome shotgun (WGS) entry which is preliminary data.</text>
</comment>
<evidence type="ECO:0000256" key="10">
    <source>
        <dbReference type="ARBA" id="ARBA00030775"/>
    </source>
</evidence>
<dbReference type="Pfam" id="PF12019">
    <property type="entry name" value="GspH"/>
    <property type="match status" value="1"/>
</dbReference>
<dbReference type="GO" id="GO:0015627">
    <property type="term" value="C:type II protein secretion system complex"/>
    <property type="evidence" value="ECO:0007669"/>
    <property type="project" value="InterPro"/>
</dbReference>
<dbReference type="InterPro" id="IPR016824">
    <property type="entry name" value="Tfp-pilus_assembly_FimT"/>
</dbReference>
<keyword evidence="3" id="KW-1003">Cell membrane</keyword>
<evidence type="ECO:0000256" key="5">
    <source>
        <dbReference type="ARBA" id="ARBA00022519"/>
    </source>
</evidence>
<evidence type="ECO:0000256" key="4">
    <source>
        <dbReference type="ARBA" id="ARBA00022481"/>
    </source>
</evidence>
<dbReference type="Pfam" id="PF07963">
    <property type="entry name" value="N_methyl"/>
    <property type="match status" value="1"/>
</dbReference>
<evidence type="ECO:0000313" key="12">
    <source>
        <dbReference type="EMBL" id="NOH48542.1"/>
    </source>
</evidence>
<evidence type="ECO:0000256" key="1">
    <source>
        <dbReference type="ARBA" id="ARBA00004377"/>
    </source>
</evidence>
<dbReference type="SUPFAM" id="SSF54523">
    <property type="entry name" value="Pili subunits"/>
    <property type="match status" value="1"/>
</dbReference>
<dbReference type="Gene3D" id="3.30.700.10">
    <property type="entry name" value="Glycoprotein, Type 4 Pilin"/>
    <property type="match status" value="1"/>
</dbReference>
<evidence type="ECO:0000256" key="7">
    <source>
        <dbReference type="ARBA" id="ARBA00022989"/>
    </source>
</evidence>
<comment type="subcellular location">
    <subcellularLocation>
        <location evidence="1">Cell inner membrane</location>
        <topology evidence="1">Single-pass membrane protein</topology>
    </subcellularLocation>
</comment>